<dbReference type="GO" id="GO:0016787">
    <property type="term" value="F:hydrolase activity"/>
    <property type="evidence" value="ECO:0007669"/>
    <property type="project" value="UniProtKB-KW"/>
</dbReference>
<accession>D0LRG9</accession>
<dbReference type="PRINTS" id="PR00412">
    <property type="entry name" value="EPOXHYDRLASE"/>
</dbReference>
<keyword evidence="3" id="KW-1185">Reference proteome</keyword>
<proteinExistence type="predicted"/>
<feature type="domain" description="AB hydrolase-1" evidence="1">
    <location>
        <begin position="31"/>
        <end position="272"/>
    </location>
</feature>
<dbReference type="PANTHER" id="PTHR43798:SF33">
    <property type="entry name" value="HYDROLASE, PUTATIVE (AFU_ORTHOLOGUE AFUA_2G14860)-RELATED"/>
    <property type="match status" value="1"/>
</dbReference>
<dbReference type="OrthoDB" id="9804723at2"/>
<dbReference type="SUPFAM" id="SSF53474">
    <property type="entry name" value="alpha/beta-Hydrolases"/>
    <property type="match status" value="1"/>
</dbReference>
<dbReference type="HOGENOM" id="CLU_020336_13_5_7"/>
<reference evidence="2 3" key="1">
    <citation type="journal article" date="2010" name="Stand. Genomic Sci.">
        <title>Complete genome sequence of Haliangium ochraceum type strain (SMP-2).</title>
        <authorList>
            <consortium name="US DOE Joint Genome Institute (JGI-PGF)"/>
            <person name="Ivanova N."/>
            <person name="Daum C."/>
            <person name="Lang E."/>
            <person name="Abt B."/>
            <person name="Kopitz M."/>
            <person name="Saunders E."/>
            <person name="Lapidus A."/>
            <person name="Lucas S."/>
            <person name="Glavina Del Rio T."/>
            <person name="Nolan M."/>
            <person name="Tice H."/>
            <person name="Copeland A."/>
            <person name="Cheng J.F."/>
            <person name="Chen F."/>
            <person name="Bruce D."/>
            <person name="Goodwin L."/>
            <person name="Pitluck S."/>
            <person name="Mavromatis K."/>
            <person name="Pati A."/>
            <person name="Mikhailova N."/>
            <person name="Chen A."/>
            <person name="Palaniappan K."/>
            <person name="Land M."/>
            <person name="Hauser L."/>
            <person name="Chang Y.J."/>
            <person name="Jeffries C.D."/>
            <person name="Detter J.C."/>
            <person name="Brettin T."/>
            <person name="Rohde M."/>
            <person name="Goker M."/>
            <person name="Bristow J."/>
            <person name="Markowitz V."/>
            <person name="Eisen J.A."/>
            <person name="Hugenholtz P."/>
            <person name="Kyrpides N.C."/>
            <person name="Klenk H.P."/>
        </authorList>
    </citation>
    <scope>NUCLEOTIDE SEQUENCE [LARGE SCALE GENOMIC DNA]</scope>
    <source>
        <strain evidence="3">DSM 14365 / CIP 107738 / JCM 11303 / AJ 13395 / SMP-2</strain>
    </source>
</reference>
<sequence length="289" mass="31897">MPPSTRHLQLFNGLDYHVLEWAPDDPACDHTVVLVHGYLDLAWGWRPVVDAGLAGRFHIVAPDMRGHGDSGRIGAGGYYHFMDYLADLDDLVGKLGRARVSLVGHSMGGTITGMYAGAFPQLVHRLALLEGMGPPVPSTPAPERVAGWIKSWRTALAAPPRSYADRAQAAARLQSHDPKLDDELAAELAELGTLEGPEGVHFKHDPLHLTRGPYPFRLEFAQELWRNITCPTLLIDAADSHFARIFADIEERYACVPHAERHTIADAGHMMHRHQPKALAERLIAFLES</sequence>
<dbReference type="GO" id="GO:0016020">
    <property type="term" value="C:membrane"/>
    <property type="evidence" value="ECO:0007669"/>
    <property type="project" value="TreeGrafter"/>
</dbReference>
<evidence type="ECO:0000313" key="3">
    <source>
        <dbReference type="Proteomes" id="UP000001880"/>
    </source>
</evidence>
<dbReference type="InterPro" id="IPR000639">
    <property type="entry name" value="Epox_hydrolase-like"/>
</dbReference>
<evidence type="ECO:0000259" key="1">
    <source>
        <dbReference type="Pfam" id="PF00561"/>
    </source>
</evidence>
<dbReference type="PRINTS" id="PR00111">
    <property type="entry name" value="ABHYDROLASE"/>
</dbReference>
<evidence type="ECO:0000313" key="2">
    <source>
        <dbReference type="EMBL" id="ACY17197.1"/>
    </source>
</evidence>
<dbReference type="InterPro" id="IPR029058">
    <property type="entry name" value="AB_hydrolase_fold"/>
</dbReference>
<dbReference type="AlphaFoldDB" id="D0LRG9"/>
<keyword evidence="2" id="KW-0378">Hydrolase</keyword>
<dbReference type="eggNOG" id="COG2267">
    <property type="taxonomic scope" value="Bacteria"/>
</dbReference>
<name>D0LRG9_HALO1</name>
<gene>
    <name evidence="2" type="ordered locus">Hoch_4707</name>
</gene>
<dbReference type="Gene3D" id="3.40.50.1820">
    <property type="entry name" value="alpha/beta hydrolase"/>
    <property type="match status" value="1"/>
</dbReference>
<dbReference type="EMBL" id="CP001804">
    <property type="protein sequence ID" value="ACY17197.1"/>
    <property type="molecule type" value="Genomic_DNA"/>
</dbReference>
<dbReference type="PANTHER" id="PTHR43798">
    <property type="entry name" value="MONOACYLGLYCEROL LIPASE"/>
    <property type="match status" value="1"/>
</dbReference>
<dbReference type="RefSeq" id="WP_012829795.1">
    <property type="nucleotide sequence ID" value="NC_013440.1"/>
</dbReference>
<protein>
    <submittedName>
        <fullName evidence="2">Alpha/beta hydrolase fold protein</fullName>
    </submittedName>
</protein>
<dbReference type="InterPro" id="IPR000073">
    <property type="entry name" value="AB_hydrolase_1"/>
</dbReference>
<dbReference type="InterPro" id="IPR050266">
    <property type="entry name" value="AB_hydrolase_sf"/>
</dbReference>
<organism evidence="2 3">
    <name type="scientific">Haliangium ochraceum (strain DSM 14365 / JCM 11303 / SMP-2)</name>
    <dbReference type="NCBI Taxonomy" id="502025"/>
    <lineage>
        <taxon>Bacteria</taxon>
        <taxon>Pseudomonadati</taxon>
        <taxon>Myxococcota</taxon>
        <taxon>Polyangia</taxon>
        <taxon>Haliangiales</taxon>
        <taxon>Kofleriaceae</taxon>
        <taxon>Haliangium</taxon>
    </lineage>
</organism>
<dbReference type="Proteomes" id="UP000001880">
    <property type="component" value="Chromosome"/>
</dbReference>
<dbReference type="STRING" id="502025.Hoch_4707"/>
<dbReference type="KEGG" id="hoh:Hoch_4707"/>
<dbReference type="Pfam" id="PF00561">
    <property type="entry name" value="Abhydrolase_1"/>
    <property type="match status" value="1"/>
</dbReference>